<evidence type="ECO:0000256" key="1">
    <source>
        <dbReference type="SAM" id="Phobius"/>
    </source>
</evidence>
<keyword evidence="1" id="KW-0472">Membrane</keyword>
<gene>
    <name evidence="2" type="ORF">GALL_67040</name>
</gene>
<sequence length="188" mass="21088">MLGETLSFLNDALVQPFAAILLFRFHAVWLQAPMRNPIGEFLMALTDFVVLRARRFIPRIMGLDTATLLLAFLVELCYLCAYLWLQGYAFETSHLPGLLLWTAVKLLKISLYLLMASLITEAILSWVNPHTPLAPMLGAVNRPFVQPLRRRIPPVGNVDLSVLVLLLVCQLILIVPIGGLEQAVMRLL</sequence>
<dbReference type="AlphaFoldDB" id="A0A1J5STP0"/>
<protein>
    <submittedName>
        <fullName evidence="2">YGGT family protein</fullName>
    </submittedName>
</protein>
<keyword evidence="1" id="KW-0812">Transmembrane</keyword>
<dbReference type="InterPro" id="IPR003425">
    <property type="entry name" value="CCB3/YggT"/>
</dbReference>
<evidence type="ECO:0000313" key="2">
    <source>
        <dbReference type="EMBL" id="OIR11847.1"/>
    </source>
</evidence>
<dbReference type="GO" id="GO:0016020">
    <property type="term" value="C:membrane"/>
    <property type="evidence" value="ECO:0007669"/>
    <property type="project" value="InterPro"/>
</dbReference>
<feature type="transmembrane region" description="Helical" evidence="1">
    <location>
        <begin position="66"/>
        <end position="85"/>
    </location>
</feature>
<proteinExistence type="predicted"/>
<reference evidence="2" key="1">
    <citation type="submission" date="2016-10" db="EMBL/GenBank/DDBJ databases">
        <title>Sequence of Gallionella enrichment culture.</title>
        <authorList>
            <person name="Poehlein A."/>
            <person name="Muehling M."/>
            <person name="Daniel R."/>
        </authorList>
    </citation>
    <scope>NUCLEOTIDE SEQUENCE</scope>
</reference>
<feature type="transmembrane region" description="Helical" evidence="1">
    <location>
        <begin position="106"/>
        <end position="127"/>
    </location>
</feature>
<feature type="transmembrane region" description="Helical" evidence="1">
    <location>
        <begin position="160"/>
        <end position="180"/>
    </location>
</feature>
<organism evidence="2">
    <name type="scientific">mine drainage metagenome</name>
    <dbReference type="NCBI Taxonomy" id="410659"/>
    <lineage>
        <taxon>unclassified sequences</taxon>
        <taxon>metagenomes</taxon>
        <taxon>ecological metagenomes</taxon>
    </lineage>
</organism>
<dbReference type="EMBL" id="MLJW01000019">
    <property type="protein sequence ID" value="OIR11847.1"/>
    <property type="molecule type" value="Genomic_DNA"/>
</dbReference>
<accession>A0A1J5STP0</accession>
<dbReference type="Pfam" id="PF02325">
    <property type="entry name" value="CCB3_YggT"/>
    <property type="match status" value="2"/>
</dbReference>
<comment type="caution">
    <text evidence="2">The sequence shown here is derived from an EMBL/GenBank/DDBJ whole genome shotgun (WGS) entry which is preliminary data.</text>
</comment>
<keyword evidence="1" id="KW-1133">Transmembrane helix</keyword>
<name>A0A1J5STP0_9ZZZZ</name>